<reference evidence="2" key="1">
    <citation type="submission" date="2022-03" db="EMBL/GenBank/DDBJ databases">
        <authorList>
            <person name="Sayadi A."/>
        </authorList>
    </citation>
    <scope>NUCLEOTIDE SEQUENCE</scope>
</reference>
<evidence type="ECO:0000313" key="2">
    <source>
        <dbReference type="EMBL" id="CAH1989658.1"/>
    </source>
</evidence>
<dbReference type="Gene3D" id="4.10.1240.10">
    <property type="entry name" value="GPCR, family 2, extracellular hormone receptor domain"/>
    <property type="match status" value="1"/>
</dbReference>
<dbReference type="Pfam" id="PF02793">
    <property type="entry name" value="HRM"/>
    <property type="match status" value="1"/>
</dbReference>
<sequence>MSLEDCKKLYINETLRLMKEQPDGFCRVTFDSVLCWPPVMLDSVVIVPCFSELNDVFYDDSRKFV</sequence>
<dbReference type="SUPFAM" id="SSF111418">
    <property type="entry name" value="Hormone receptor domain"/>
    <property type="match status" value="1"/>
</dbReference>
<protein>
    <recommendedName>
        <fullName evidence="1">G-protein coupled receptors family 2 profile 1 domain-containing protein</fullName>
    </recommendedName>
</protein>
<dbReference type="InterPro" id="IPR001879">
    <property type="entry name" value="GPCR_2_extracellular_dom"/>
</dbReference>
<dbReference type="AlphaFoldDB" id="A0A9P0L2X6"/>
<gene>
    <name evidence="2" type="ORF">ACAOBT_LOCUS19158</name>
</gene>
<dbReference type="InterPro" id="IPR017983">
    <property type="entry name" value="GPCR_2_secretin-like_CS"/>
</dbReference>
<comment type="caution">
    <text evidence="2">The sequence shown here is derived from an EMBL/GenBank/DDBJ whole genome shotgun (WGS) entry which is preliminary data.</text>
</comment>
<feature type="domain" description="G-protein coupled receptors family 2 profile 1" evidence="1">
    <location>
        <begin position="5"/>
        <end position="65"/>
    </location>
</feature>
<dbReference type="EMBL" id="CAKOFQ010007068">
    <property type="protein sequence ID" value="CAH1989658.1"/>
    <property type="molecule type" value="Genomic_DNA"/>
</dbReference>
<organism evidence="2 3">
    <name type="scientific">Acanthoscelides obtectus</name>
    <name type="common">Bean weevil</name>
    <name type="synonym">Bruchus obtectus</name>
    <dbReference type="NCBI Taxonomy" id="200917"/>
    <lineage>
        <taxon>Eukaryota</taxon>
        <taxon>Metazoa</taxon>
        <taxon>Ecdysozoa</taxon>
        <taxon>Arthropoda</taxon>
        <taxon>Hexapoda</taxon>
        <taxon>Insecta</taxon>
        <taxon>Pterygota</taxon>
        <taxon>Neoptera</taxon>
        <taxon>Endopterygota</taxon>
        <taxon>Coleoptera</taxon>
        <taxon>Polyphaga</taxon>
        <taxon>Cucujiformia</taxon>
        <taxon>Chrysomeloidea</taxon>
        <taxon>Chrysomelidae</taxon>
        <taxon>Bruchinae</taxon>
        <taxon>Bruchini</taxon>
        <taxon>Acanthoscelides</taxon>
    </lineage>
</organism>
<dbReference type="PROSITE" id="PS00649">
    <property type="entry name" value="G_PROTEIN_RECEP_F2_1"/>
    <property type="match status" value="1"/>
</dbReference>
<dbReference type="OrthoDB" id="6022368at2759"/>
<evidence type="ECO:0000259" key="1">
    <source>
        <dbReference type="PROSITE" id="PS50227"/>
    </source>
</evidence>
<dbReference type="PROSITE" id="PS50227">
    <property type="entry name" value="G_PROTEIN_RECEP_F2_3"/>
    <property type="match status" value="1"/>
</dbReference>
<dbReference type="GO" id="GO:0004930">
    <property type="term" value="F:G protein-coupled receptor activity"/>
    <property type="evidence" value="ECO:0007669"/>
    <property type="project" value="InterPro"/>
</dbReference>
<accession>A0A9P0L2X6</accession>
<dbReference type="Proteomes" id="UP001152888">
    <property type="component" value="Unassembled WGS sequence"/>
</dbReference>
<proteinExistence type="predicted"/>
<evidence type="ECO:0000313" key="3">
    <source>
        <dbReference type="Proteomes" id="UP001152888"/>
    </source>
</evidence>
<dbReference type="GO" id="GO:0016020">
    <property type="term" value="C:membrane"/>
    <property type="evidence" value="ECO:0007669"/>
    <property type="project" value="InterPro"/>
</dbReference>
<keyword evidence="3" id="KW-1185">Reference proteome</keyword>
<name>A0A9P0L2X6_ACAOB</name>
<dbReference type="InterPro" id="IPR036445">
    <property type="entry name" value="GPCR_2_extracell_dom_sf"/>
</dbReference>